<dbReference type="PANTHER" id="PTHR31147">
    <property type="entry name" value="ACYL TRANSFERASE 4"/>
    <property type="match status" value="1"/>
</dbReference>
<dbReference type="Proteomes" id="UP000324897">
    <property type="component" value="Chromosome 7"/>
</dbReference>
<sequence length="448" mass="47509">MSVVVTKSPSVLVGPATAPAMSPPSTEYIIKLTSFDKALAFLPVKSYHVFTHAIHEPAETVRRALSLALVHYFPAAGRLVVVAGDDGGDLRIACTGEGVAFVAASANRSLDDVKLLDPPFGAALLNELAVGLGADGDGLFRPSDPLLLVQVTEFACGGFVVAVTRNHAIADGTGFAQLMQAVGELARGAPRPSVLPVSCGDDDDLPELPPSVFAMEKKLLTLEQKDFAYLDITVPSACISRIKAGYFDGDGPCTVFEAVMAVLWQSRTRAVISDPAAPAPLVFAANVRKLVGAKKGYYGNCITSAVIVPTSGEVANGSIQDVVKLIKRAKRPIPLQFRKKKKKNNDDDDIAGDEEDEESPGFGDEVMFGYNVLDVTSWRNLGADAVDFGGGRPARVMCVMDRLAVPNCVACLPYCAGKKDDGTNVLARCVREEHVDAFLAEIAKLTAM</sequence>
<dbReference type="GO" id="GO:0016747">
    <property type="term" value="F:acyltransferase activity, transferring groups other than amino-acyl groups"/>
    <property type="evidence" value="ECO:0007669"/>
    <property type="project" value="UniProtKB-ARBA"/>
</dbReference>
<evidence type="ECO:0000256" key="1">
    <source>
        <dbReference type="ARBA" id="ARBA00009861"/>
    </source>
</evidence>
<feature type="compositionally biased region" description="Acidic residues" evidence="2">
    <location>
        <begin position="346"/>
        <end position="359"/>
    </location>
</feature>
<dbReference type="EMBL" id="RWGY01000029">
    <property type="protein sequence ID" value="TVU17131.1"/>
    <property type="molecule type" value="Genomic_DNA"/>
</dbReference>
<evidence type="ECO:0000313" key="4">
    <source>
        <dbReference type="Proteomes" id="UP000324897"/>
    </source>
</evidence>
<dbReference type="Gene3D" id="3.30.559.10">
    <property type="entry name" value="Chloramphenicol acetyltransferase-like domain"/>
    <property type="match status" value="2"/>
</dbReference>
<dbReference type="InterPro" id="IPR023213">
    <property type="entry name" value="CAT-like_dom_sf"/>
</dbReference>
<keyword evidence="4" id="KW-1185">Reference proteome</keyword>
<evidence type="ECO:0000313" key="3">
    <source>
        <dbReference type="EMBL" id="TVU17131.1"/>
    </source>
</evidence>
<evidence type="ECO:0000256" key="2">
    <source>
        <dbReference type="SAM" id="MobiDB-lite"/>
    </source>
</evidence>
<dbReference type="InterPro" id="IPR050898">
    <property type="entry name" value="Plant_acyltransferase"/>
</dbReference>
<reference evidence="3 4" key="1">
    <citation type="journal article" date="2019" name="Sci. Rep.">
        <title>A high-quality genome of Eragrostis curvula grass provides insights into Poaceae evolution and supports new strategies to enhance forage quality.</title>
        <authorList>
            <person name="Carballo J."/>
            <person name="Santos B.A.C.M."/>
            <person name="Zappacosta D."/>
            <person name="Garbus I."/>
            <person name="Selva J.P."/>
            <person name="Gallo C.A."/>
            <person name="Diaz A."/>
            <person name="Albertini E."/>
            <person name="Caccamo M."/>
            <person name="Echenique V."/>
        </authorList>
    </citation>
    <scope>NUCLEOTIDE SEQUENCE [LARGE SCALE GENOMIC DNA]</scope>
    <source>
        <strain evidence="4">cv. Victoria</strain>
        <tissue evidence="3">Leaf</tissue>
    </source>
</reference>
<dbReference type="OrthoDB" id="444127at2759"/>
<accession>A0A5J9U267</accession>
<dbReference type="Pfam" id="PF02458">
    <property type="entry name" value="Transferase"/>
    <property type="match status" value="1"/>
</dbReference>
<feature type="region of interest" description="Disordered" evidence="2">
    <location>
        <begin position="337"/>
        <end position="363"/>
    </location>
</feature>
<dbReference type="AlphaFoldDB" id="A0A5J9U267"/>
<name>A0A5J9U267_9POAL</name>
<comment type="similarity">
    <text evidence="1">Belongs to the plant acyltransferase family.</text>
</comment>
<feature type="non-terminal residue" evidence="3">
    <location>
        <position position="1"/>
    </location>
</feature>
<dbReference type="Gramene" id="TVU17131">
    <property type="protein sequence ID" value="TVU17131"/>
    <property type="gene ID" value="EJB05_33147"/>
</dbReference>
<comment type="caution">
    <text evidence="3">The sequence shown here is derived from an EMBL/GenBank/DDBJ whole genome shotgun (WGS) entry which is preliminary data.</text>
</comment>
<gene>
    <name evidence="3" type="ORF">EJB05_33147</name>
</gene>
<protein>
    <submittedName>
        <fullName evidence="3">Uncharacterized protein</fullName>
    </submittedName>
</protein>
<proteinExistence type="inferred from homology"/>
<organism evidence="3 4">
    <name type="scientific">Eragrostis curvula</name>
    <name type="common">weeping love grass</name>
    <dbReference type="NCBI Taxonomy" id="38414"/>
    <lineage>
        <taxon>Eukaryota</taxon>
        <taxon>Viridiplantae</taxon>
        <taxon>Streptophyta</taxon>
        <taxon>Embryophyta</taxon>
        <taxon>Tracheophyta</taxon>
        <taxon>Spermatophyta</taxon>
        <taxon>Magnoliopsida</taxon>
        <taxon>Liliopsida</taxon>
        <taxon>Poales</taxon>
        <taxon>Poaceae</taxon>
        <taxon>PACMAD clade</taxon>
        <taxon>Chloridoideae</taxon>
        <taxon>Eragrostideae</taxon>
        <taxon>Eragrostidinae</taxon>
        <taxon>Eragrostis</taxon>
    </lineage>
</organism>
<dbReference type="PANTHER" id="PTHR31147:SF8">
    <property type="entry name" value="OS04G0194466 PROTEIN"/>
    <property type="match status" value="1"/>
</dbReference>